<accession>Q9AJ39</accession>
<reference evidence="1" key="1">
    <citation type="journal article" date="2000" name="Proc. R. Soc. B">
        <title>Intraspecific phylogenetic congruence among multiple symbiont genomes.</title>
        <authorList>
            <person name="Funk D.J."/>
            <person name="Helbling L."/>
            <person name="Wernegreen J.J."/>
            <person name="Moran N.A."/>
        </authorList>
    </citation>
    <scope>NUCLEOTIDE SEQUENCE</scope>
    <source>
        <strain evidence="1">GA2181</strain>
    </source>
</reference>
<proteinExistence type="predicted"/>
<organism evidence="1">
    <name type="scientific">Buchnera aphidicola</name>
    <dbReference type="NCBI Taxonomy" id="9"/>
    <lineage>
        <taxon>Bacteria</taxon>
        <taxon>Pseudomonadati</taxon>
        <taxon>Pseudomonadota</taxon>
        <taxon>Gammaproteobacteria</taxon>
        <taxon>Enterobacterales</taxon>
        <taxon>Erwiniaceae</taxon>
        <taxon>Buchnera</taxon>
    </lineage>
</organism>
<feature type="non-terminal residue" evidence="1">
    <location>
        <position position="1"/>
    </location>
</feature>
<name>Q9AJ39_9GAMM</name>
<dbReference type="EMBL" id="AF196453">
    <property type="protein sequence ID" value="AAK21801.1"/>
    <property type="molecule type" value="Genomic_DNA"/>
</dbReference>
<sequence>KNSIARRNQESFNKAKAVINAIKTANHTTGSF</sequence>
<protein>
    <submittedName>
        <fullName evidence="1">TrpE</fullName>
    </submittedName>
</protein>
<evidence type="ECO:0000313" key="1">
    <source>
        <dbReference type="EMBL" id="AAK21801.1"/>
    </source>
</evidence>
<reference evidence="1" key="2">
    <citation type="journal article" date="2001" name="Genetics">
        <title>Intraspecific variation in symbiont genomes: bottlenecks and the aphid-Buchnera association.</title>
        <authorList>
            <person name="Funk D.J."/>
            <person name="Wernegreen J.J."/>
            <person name="Moran N.A."/>
        </authorList>
    </citation>
    <scope>NUCLEOTIDE SEQUENCE</scope>
    <source>
        <strain evidence="1">GA2181</strain>
    </source>
</reference>
<dbReference type="AlphaFoldDB" id="Q9AJ39"/>